<accession>A0ACB8A6D5</accession>
<dbReference type="Proteomes" id="UP000790377">
    <property type="component" value="Unassembled WGS sequence"/>
</dbReference>
<comment type="caution">
    <text evidence="1">The sequence shown here is derived from an EMBL/GenBank/DDBJ whole genome shotgun (WGS) entry which is preliminary data.</text>
</comment>
<sequence>MIMMRFSFRDGVWCSTTSLKFVLRNQTSTPSMSESVFKIAIPDDKLTTLHAKLELATLPDELDDAGWNYGAPLSDIQKLVARWKNGFDWRQAEKQINEELPMFTRDIDIDNFGTLNIHYVHQKSQAADAIPLLFVHGWPGNFLEVRKLLPLLTSASPDYPSFHVVALSLPGFGFSEAPHKPGFKENQYAEVGNKLMMALGYNEYVTQGGDWGHLITRTMAFNYGGKQHKAWHTNYPVAFPPTFLQAPLTYLSTLVTPLSTLVTPLTPEAKAGHERTTWFRTKGMGYSAEQSTQPQTLGYALADSPIGLLSWIYEKLVVWTDEYPWDEDEVLTWISIYWFSRAGPAASSRIYFEMETVWPRLLVKPPRIPTGVSYFPKEIIISPRSWVHAANNIVFESNHVKGGHFAALEQPKELADALRKMFGRGGPCFGIVPGKLGYA</sequence>
<organism evidence="1 2">
    <name type="scientific">Hygrophoropsis aurantiaca</name>
    <dbReference type="NCBI Taxonomy" id="72124"/>
    <lineage>
        <taxon>Eukaryota</taxon>
        <taxon>Fungi</taxon>
        <taxon>Dikarya</taxon>
        <taxon>Basidiomycota</taxon>
        <taxon>Agaricomycotina</taxon>
        <taxon>Agaricomycetes</taxon>
        <taxon>Agaricomycetidae</taxon>
        <taxon>Boletales</taxon>
        <taxon>Coniophorineae</taxon>
        <taxon>Hygrophoropsidaceae</taxon>
        <taxon>Hygrophoropsis</taxon>
    </lineage>
</organism>
<keyword evidence="1" id="KW-0378">Hydrolase</keyword>
<reference evidence="1" key="1">
    <citation type="journal article" date="2021" name="New Phytol.">
        <title>Evolutionary innovations through gain and loss of genes in the ectomycorrhizal Boletales.</title>
        <authorList>
            <person name="Wu G."/>
            <person name="Miyauchi S."/>
            <person name="Morin E."/>
            <person name="Kuo A."/>
            <person name="Drula E."/>
            <person name="Varga T."/>
            <person name="Kohler A."/>
            <person name="Feng B."/>
            <person name="Cao Y."/>
            <person name="Lipzen A."/>
            <person name="Daum C."/>
            <person name="Hundley H."/>
            <person name="Pangilinan J."/>
            <person name="Johnson J."/>
            <person name="Barry K."/>
            <person name="LaButti K."/>
            <person name="Ng V."/>
            <person name="Ahrendt S."/>
            <person name="Min B."/>
            <person name="Choi I.G."/>
            <person name="Park H."/>
            <person name="Plett J.M."/>
            <person name="Magnuson J."/>
            <person name="Spatafora J.W."/>
            <person name="Nagy L.G."/>
            <person name="Henrissat B."/>
            <person name="Grigoriev I.V."/>
            <person name="Yang Z.L."/>
            <person name="Xu J."/>
            <person name="Martin F.M."/>
        </authorList>
    </citation>
    <scope>NUCLEOTIDE SEQUENCE</scope>
    <source>
        <strain evidence="1">ATCC 28755</strain>
    </source>
</reference>
<keyword evidence="2" id="KW-1185">Reference proteome</keyword>
<evidence type="ECO:0000313" key="2">
    <source>
        <dbReference type="Proteomes" id="UP000790377"/>
    </source>
</evidence>
<protein>
    <submittedName>
        <fullName evidence="1">Alpha/Beta hydrolase protein</fullName>
    </submittedName>
</protein>
<proteinExistence type="predicted"/>
<name>A0ACB8A6D5_9AGAM</name>
<gene>
    <name evidence="1" type="ORF">BJ138DRAFT_1156248</name>
</gene>
<evidence type="ECO:0000313" key="1">
    <source>
        <dbReference type="EMBL" id="KAH7909021.1"/>
    </source>
</evidence>
<dbReference type="EMBL" id="MU267783">
    <property type="protein sequence ID" value="KAH7909021.1"/>
    <property type="molecule type" value="Genomic_DNA"/>
</dbReference>